<evidence type="ECO:0000313" key="2">
    <source>
        <dbReference type="EMBL" id="CAK0822446.1"/>
    </source>
</evidence>
<keyword evidence="3" id="KW-1185">Reference proteome</keyword>
<dbReference type="EMBL" id="CAUYUJ010007958">
    <property type="protein sequence ID" value="CAK0822446.1"/>
    <property type="molecule type" value="Genomic_DNA"/>
</dbReference>
<sequence>MRLDWRWHWATEGLQATRASLDQEREQGKLLREELAKANSERAQADSERRAEHLQAGEIASQELERARAEVEFLRRSLEKAAAEAEEARAEEKGLEARLAGALQECGAQQERCRRAEREQGQAQAECQELLRDASGRAERAGVAQTLLEGRVQAVQEQLGAAAEEAEEARGRCARLSAELGALSAWREEARSGEAQAADEYHEALEASGLREQVLEAEVARLHEASTAAEARAQAARSAAAAAERAAAEARGDAETGAEEAQARARAEPPADAQAAGARAAREACRAEAAEAELESLRTEARSAADDADGSRTALGLPPGPPIALNTAGRVVAPVGPPAGIVAAAAPAPAPAEPAAAVAAAGGAALGGLAAGLAAIAGAPGGDARIHTVTLDTQGVRYVDVRAAVVQVHELPWGDWPFKGPRTLLWVLSFICRNGGTPLGRHTKWVAEGYLEADAPGVDTHLLCCRLLELGVVYDQLHVTNLAAMELVGRTLQTQEELYRDRFAASSEFGSDAALMSGALDAGGNACVAPALRDWLASETAREASIARERRKAREERLLAAGGSSSDGRGRAHKGLRQSIMHISDSVDELGAPPAEFWSASAGEDGALWEFLSCANLHGSGAATSAPFVSDKVARPSVGAAPVNIVDVAQPADKAWLEDWRRHMLRDRCAAEALADSACPKGPYCNSALTRDVSTHGQFLIQMFQRQMVTFSQLTMVFGLAAYETAFGGILRLVRGAVGRHAHVHAR</sequence>
<comment type="caution">
    <text evidence="2">The sequence shown here is derived from an EMBL/GenBank/DDBJ whole genome shotgun (WGS) entry which is preliminary data.</text>
</comment>
<feature type="compositionally biased region" description="Basic and acidic residues" evidence="1">
    <location>
        <begin position="33"/>
        <end position="55"/>
    </location>
</feature>
<evidence type="ECO:0000313" key="3">
    <source>
        <dbReference type="Proteomes" id="UP001189429"/>
    </source>
</evidence>
<proteinExistence type="predicted"/>
<gene>
    <name evidence="2" type="ORF">PCOR1329_LOCUS23479</name>
</gene>
<dbReference type="PANTHER" id="PTHR38010">
    <property type="entry name" value="SLR0848 PROTEIN"/>
    <property type="match status" value="1"/>
</dbReference>
<accession>A0ABN9RVG3</accession>
<evidence type="ECO:0000256" key="1">
    <source>
        <dbReference type="SAM" id="MobiDB-lite"/>
    </source>
</evidence>
<dbReference type="PANTHER" id="PTHR38010:SF1">
    <property type="entry name" value="SLR0848 PROTEIN"/>
    <property type="match status" value="1"/>
</dbReference>
<protein>
    <submittedName>
        <fullName evidence="2">Uncharacterized protein</fullName>
    </submittedName>
</protein>
<organism evidence="2 3">
    <name type="scientific">Prorocentrum cordatum</name>
    <dbReference type="NCBI Taxonomy" id="2364126"/>
    <lineage>
        <taxon>Eukaryota</taxon>
        <taxon>Sar</taxon>
        <taxon>Alveolata</taxon>
        <taxon>Dinophyceae</taxon>
        <taxon>Prorocentrales</taxon>
        <taxon>Prorocentraceae</taxon>
        <taxon>Prorocentrum</taxon>
    </lineage>
</organism>
<feature type="compositionally biased region" description="Basic and acidic residues" evidence="1">
    <location>
        <begin position="280"/>
        <end position="305"/>
    </location>
</feature>
<feature type="region of interest" description="Disordered" evidence="1">
    <location>
        <begin position="244"/>
        <end position="318"/>
    </location>
</feature>
<feature type="compositionally biased region" description="Low complexity" evidence="1">
    <location>
        <begin position="270"/>
        <end position="279"/>
    </location>
</feature>
<feature type="region of interest" description="Disordered" evidence="1">
    <location>
        <begin position="33"/>
        <end position="59"/>
    </location>
</feature>
<name>A0ABN9RVG3_9DINO</name>
<dbReference type="Proteomes" id="UP001189429">
    <property type="component" value="Unassembled WGS sequence"/>
</dbReference>
<reference evidence="2" key="1">
    <citation type="submission" date="2023-10" db="EMBL/GenBank/DDBJ databases">
        <authorList>
            <person name="Chen Y."/>
            <person name="Shah S."/>
            <person name="Dougan E. K."/>
            <person name="Thang M."/>
            <person name="Chan C."/>
        </authorList>
    </citation>
    <scope>NUCLEOTIDE SEQUENCE [LARGE SCALE GENOMIC DNA]</scope>
</reference>